<dbReference type="STRING" id="1124188.SAMN05444377_1237"/>
<evidence type="ECO:0000313" key="1">
    <source>
        <dbReference type="EMBL" id="SHF83632.1"/>
    </source>
</evidence>
<name>A0A1M5EXB4_9FLAO</name>
<sequence>MKILLLSLFSFLTTICFSQTKQNLIRTIEKANIVESDCVGTTCEEGKQYLNFQKLKKLISEKELLDLTNSQKPVLRSYAYREVIQPNNENVVDFLISELKKNQQVRTYEGCIEDLELISSFVYHEYWNKIRIDAAKNITGDNEKEQVKAMQMRLENDLVMRKLDSVIINSDKKIYWLLYLRAFENRKHNDSFVPRIEKLAFEDNNVYALLYLNKYYATQSKEKIKSYFEDKFLKVTFKEEKDSIFLPGLIEFLINSNDKRLTEIAIEKLKQDRDVWKNDSYRIMNMLEKHSLKL</sequence>
<proteinExistence type="predicted"/>
<accession>A0A1M5EXB4</accession>
<dbReference type="AlphaFoldDB" id="A0A1M5EXB4"/>
<gene>
    <name evidence="1" type="ORF">SAMN05444377_1237</name>
</gene>
<dbReference type="Proteomes" id="UP000184147">
    <property type="component" value="Unassembled WGS sequence"/>
</dbReference>
<reference evidence="1 2" key="1">
    <citation type="submission" date="2016-11" db="EMBL/GenBank/DDBJ databases">
        <authorList>
            <person name="Jaros S."/>
            <person name="Januszkiewicz K."/>
            <person name="Wedrychowicz H."/>
        </authorList>
    </citation>
    <scope>NUCLEOTIDE SEQUENCE [LARGE SCALE GENOMIC DNA]</scope>
    <source>
        <strain evidence="1 2">DSM 25660</strain>
    </source>
</reference>
<evidence type="ECO:0000313" key="2">
    <source>
        <dbReference type="Proteomes" id="UP000184147"/>
    </source>
</evidence>
<evidence type="ECO:0008006" key="3">
    <source>
        <dbReference type="Google" id="ProtNLM"/>
    </source>
</evidence>
<dbReference type="OrthoDB" id="1239983at2"/>
<dbReference type="RefSeq" id="WP_143161821.1">
    <property type="nucleotide sequence ID" value="NZ_FQVQ01000023.1"/>
</dbReference>
<protein>
    <recommendedName>
        <fullName evidence="3">HEAT repeat-containing protein</fullName>
    </recommendedName>
</protein>
<dbReference type="EMBL" id="FQVQ01000023">
    <property type="protein sequence ID" value="SHF83632.1"/>
    <property type="molecule type" value="Genomic_DNA"/>
</dbReference>
<organism evidence="1 2">
    <name type="scientific">Flavobacterium fontis</name>
    <dbReference type="NCBI Taxonomy" id="1124188"/>
    <lineage>
        <taxon>Bacteria</taxon>
        <taxon>Pseudomonadati</taxon>
        <taxon>Bacteroidota</taxon>
        <taxon>Flavobacteriia</taxon>
        <taxon>Flavobacteriales</taxon>
        <taxon>Flavobacteriaceae</taxon>
        <taxon>Flavobacterium</taxon>
    </lineage>
</organism>
<keyword evidence="2" id="KW-1185">Reference proteome</keyword>